<dbReference type="GO" id="GO:0005794">
    <property type="term" value="C:Golgi apparatus"/>
    <property type="evidence" value="ECO:0007669"/>
    <property type="project" value="TreeGrafter"/>
</dbReference>
<organism evidence="2 3">
    <name type="scientific">Aspergillus avenaceus</name>
    <dbReference type="NCBI Taxonomy" id="36643"/>
    <lineage>
        <taxon>Eukaryota</taxon>
        <taxon>Fungi</taxon>
        <taxon>Dikarya</taxon>
        <taxon>Ascomycota</taxon>
        <taxon>Pezizomycotina</taxon>
        <taxon>Eurotiomycetes</taxon>
        <taxon>Eurotiomycetidae</taxon>
        <taxon>Eurotiales</taxon>
        <taxon>Aspergillaceae</taxon>
        <taxon>Aspergillus</taxon>
        <taxon>Aspergillus subgen. Circumdati</taxon>
    </lineage>
</organism>
<protein>
    <submittedName>
        <fullName evidence="2">Uncharacterized protein</fullName>
    </submittedName>
</protein>
<keyword evidence="1" id="KW-0812">Transmembrane</keyword>
<feature type="transmembrane region" description="Helical" evidence="1">
    <location>
        <begin position="43"/>
        <end position="61"/>
    </location>
</feature>
<feature type="transmembrane region" description="Helical" evidence="1">
    <location>
        <begin position="12"/>
        <end position="31"/>
    </location>
</feature>
<evidence type="ECO:0000313" key="3">
    <source>
        <dbReference type="Proteomes" id="UP000325780"/>
    </source>
</evidence>
<dbReference type="InterPro" id="IPR040410">
    <property type="entry name" value="UPF0658_Golgi"/>
</dbReference>
<reference evidence="2 3" key="1">
    <citation type="submission" date="2019-04" db="EMBL/GenBank/DDBJ databases">
        <title>Friends and foes A comparative genomics study of 23 Aspergillus species from section Flavi.</title>
        <authorList>
            <consortium name="DOE Joint Genome Institute"/>
            <person name="Kjaerbolling I."/>
            <person name="Vesth T."/>
            <person name="Frisvad J.C."/>
            <person name="Nybo J.L."/>
            <person name="Theobald S."/>
            <person name="Kildgaard S."/>
            <person name="Isbrandt T."/>
            <person name="Kuo A."/>
            <person name="Sato A."/>
            <person name="Lyhne E.K."/>
            <person name="Kogle M.E."/>
            <person name="Wiebenga A."/>
            <person name="Kun R.S."/>
            <person name="Lubbers R.J."/>
            <person name="Makela M.R."/>
            <person name="Barry K."/>
            <person name="Chovatia M."/>
            <person name="Clum A."/>
            <person name="Daum C."/>
            <person name="Haridas S."/>
            <person name="He G."/>
            <person name="LaButti K."/>
            <person name="Lipzen A."/>
            <person name="Mondo S."/>
            <person name="Riley R."/>
            <person name="Salamov A."/>
            <person name="Simmons B.A."/>
            <person name="Magnuson J.K."/>
            <person name="Henrissat B."/>
            <person name="Mortensen U.H."/>
            <person name="Larsen T.O."/>
            <person name="Devries R.P."/>
            <person name="Grigoriev I.V."/>
            <person name="Machida M."/>
            <person name="Baker S.E."/>
            <person name="Andersen M.R."/>
        </authorList>
    </citation>
    <scope>NUCLEOTIDE SEQUENCE [LARGE SCALE GENOMIC DNA]</scope>
    <source>
        <strain evidence="2 3">IBT 18842</strain>
    </source>
</reference>
<proteinExistence type="predicted"/>
<feature type="transmembrane region" description="Helical" evidence="1">
    <location>
        <begin position="275"/>
        <end position="298"/>
    </location>
</feature>
<gene>
    <name evidence="2" type="ORF">BDV25DRAFT_169172</name>
</gene>
<keyword evidence="3" id="KW-1185">Reference proteome</keyword>
<feature type="transmembrane region" description="Helical" evidence="1">
    <location>
        <begin position="172"/>
        <end position="196"/>
    </location>
</feature>
<feature type="transmembrane region" description="Helical" evidence="1">
    <location>
        <begin position="73"/>
        <end position="94"/>
    </location>
</feature>
<evidence type="ECO:0000256" key="1">
    <source>
        <dbReference type="SAM" id="Phobius"/>
    </source>
</evidence>
<dbReference type="EMBL" id="ML742041">
    <property type="protein sequence ID" value="KAE8153285.1"/>
    <property type="molecule type" value="Genomic_DNA"/>
</dbReference>
<feature type="transmembrane region" description="Helical" evidence="1">
    <location>
        <begin position="239"/>
        <end position="263"/>
    </location>
</feature>
<sequence>MYRPTSNNEWLFCGTLFVQALVVSLLEMLSWVNPNIIQVQISYTIPIGLGILIFACLYEALLSLDAIHHRNNISLAAICFSNICVFIYSCVQYLETRDVVTRVRYEYDGLGYSLVDSSKDMWKIMRPAALVVLIVLGICSLVMILGAYRLQQEYTWMIYKAIHGSPTLRLRYLAYEFYLALTKFVFFFLVAFIVEYNLIDVHFEEPEYSLTMALIPVSFVVMAVGIYSVKKELKWAMGFIILCFLGLIEYLLSRIIILCGTSLRAITIAKGTMLLFASISLALNILTMGISILCIINFNHGVSKVNPRNSMVSQRAFHLQDTAYTAEIYTFYV</sequence>
<evidence type="ECO:0000313" key="2">
    <source>
        <dbReference type="EMBL" id="KAE8153285.1"/>
    </source>
</evidence>
<feature type="transmembrane region" description="Helical" evidence="1">
    <location>
        <begin position="128"/>
        <end position="151"/>
    </location>
</feature>
<accession>A0A5N6U3T1</accession>
<name>A0A5N6U3T1_ASPAV</name>
<dbReference type="Proteomes" id="UP000325780">
    <property type="component" value="Unassembled WGS sequence"/>
</dbReference>
<keyword evidence="1" id="KW-1133">Transmembrane helix</keyword>
<dbReference type="AlphaFoldDB" id="A0A5N6U3T1"/>
<dbReference type="PANTHER" id="PTHR34391:SF1">
    <property type="entry name" value="UPF0658 GOLGI APPARATUS MEMBRANE PROTEIN C1952.10C-RELATED"/>
    <property type="match status" value="1"/>
</dbReference>
<keyword evidence="1" id="KW-0472">Membrane</keyword>
<feature type="transmembrane region" description="Helical" evidence="1">
    <location>
        <begin position="208"/>
        <end position="227"/>
    </location>
</feature>
<dbReference type="PANTHER" id="PTHR34391">
    <property type="entry name" value="UPF0658 GOLGI APPARATUS MEMBRANE PROTEIN C1952.10C-RELATED"/>
    <property type="match status" value="1"/>
</dbReference>
<dbReference type="OrthoDB" id="10252009at2759"/>